<keyword evidence="7" id="KW-0539">Nucleus</keyword>
<evidence type="ECO:0000313" key="12">
    <source>
        <dbReference type="Proteomes" id="UP000241890"/>
    </source>
</evidence>
<dbReference type="InterPro" id="IPR001650">
    <property type="entry name" value="Helicase_C-like"/>
</dbReference>
<evidence type="ECO:0000259" key="9">
    <source>
        <dbReference type="PROSITE" id="PS51192"/>
    </source>
</evidence>
<dbReference type="PROSITE" id="PS51194">
    <property type="entry name" value="HELICASE_CTER"/>
    <property type="match status" value="1"/>
</dbReference>
<gene>
    <name evidence="11" type="ORF">FCC1311_060632</name>
</gene>
<dbReference type="SMART" id="SM00490">
    <property type="entry name" value="HELICc"/>
    <property type="match status" value="1"/>
</dbReference>
<feature type="compositionally biased region" description="Basic and acidic residues" evidence="8">
    <location>
        <begin position="1333"/>
        <end position="1360"/>
    </location>
</feature>
<feature type="domain" description="Helicase C-terminal" evidence="10">
    <location>
        <begin position="567"/>
        <end position="727"/>
    </location>
</feature>
<feature type="region of interest" description="Disordered" evidence="8">
    <location>
        <begin position="1400"/>
        <end position="1509"/>
    </location>
</feature>
<dbReference type="Pfam" id="PF00270">
    <property type="entry name" value="DEAD"/>
    <property type="match status" value="1"/>
</dbReference>
<dbReference type="GO" id="GO:0009378">
    <property type="term" value="F:four-way junction helicase activity"/>
    <property type="evidence" value="ECO:0007669"/>
    <property type="project" value="TreeGrafter"/>
</dbReference>
<keyword evidence="3" id="KW-0547">Nucleotide-binding</keyword>
<dbReference type="InterPro" id="IPR044749">
    <property type="entry name" value="FANCM_DEXDc"/>
</dbReference>
<dbReference type="Gene3D" id="3.40.50.300">
    <property type="entry name" value="P-loop containing nucleotide triphosphate hydrolases"/>
    <property type="match status" value="3"/>
</dbReference>
<organism evidence="11 12">
    <name type="scientific">Hondaea fermentalgiana</name>
    <dbReference type="NCBI Taxonomy" id="2315210"/>
    <lineage>
        <taxon>Eukaryota</taxon>
        <taxon>Sar</taxon>
        <taxon>Stramenopiles</taxon>
        <taxon>Bigyra</taxon>
        <taxon>Labyrinthulomycetes</taxon>
        <taxon>Thraustochytrida</taxon>
        <taxon>Thraustochytriidae</taxon>
        <taxon>Hondaea</taxon>
    </lineage>
</organism>
<evidence type="ECO:0000256" key="3">
    <source>
        <dbReference type="ARBA" id="ARBA00022741"/>
    </source>
</evidence>
<dbReference type="GO" id="GO:0043138">
    <property type="term" value="F:3'-5' DNA helicase activity"/>
    <property type="evidence" value="ECO:0007669"/>
    <property type="project" value="TreeGrafter"/>
</dbReference>
<dbReference type="GO" id="GO:0005634">
    <property type="term" value="C:nucleus"/>
    <property type="evidence" value="ECO:0007669"/>
    <property type="project" value="UniProtKB-SubCell"/>
</dbReference>
<keyword evidence="4" id="KW-0378">Hydrolase</keyword>
<feature type="compositionally biased region" description="Polar residues" evidence="8">
    <location>
        <begin position="1400"/>
        <end position="1410"/>
    </location>
</feature>
<sequence length="1828" mass="199809">MSADPFENPDLFAMLEQVESTHAQIKAKPKPNKSQSPALASRCKRNCVEGVEPQQTANRNPSEQKCVNLECYKHEKQLEQIFHQTRLRSSNANGSPEDSNTAKIVVCRHGNDSFDEFAGPAVQMPHDAEAIKTWVYPTSESYPKREYQFSIVRAALLRNTLVVLPTGLGKTFIAAVVMFNIMRWFPTGKVIFVAPTKPLVSQQVEACHKIVGIDESLTGRMMGNIAASKRKEHWKTKRLFYCTPQTAENDCKTGLVPMEEVVCVVIDEAHRATGNYAFTNLIKELRSKTRNFRILALSATPGNDKARVQEVVDNLHVANLEYKAEMDPDVKPYVFNKLIQIIDVKSSGGMQDVETKLYDLAKPVYLSIQASSCCPPMLRRAVHKISPEMIVTARSWLYQNGTTAPVPAIRRVTAELGALSTLLTGIKYLAVEGVAGMLFHFEQTLAKTNINAVFERIAKTDRFRSFLGDLRLRRDDPDCNPKVAKLLEILTAHFRRMEEASQQTSCIVFAHSRATVASLVAVIEAQTDLRVSPFVGQRSTTSAKEKSKMKMAKASAALADEIDDDDDDDDDIDAGENDENDDTGFLGNGGVENFGLPGQSRQSAATSKQGGKESVATKGQSQREQQAIINKFKAGALDILVATCIGEEGLDIGSVDLIVCFDSLKSPVRMVQRFGRAGRKRSGSVVLLVSHGKEKNDLTAGTERSNKIHRLLREKLGTLTLHRGSNPRMVPKGIVPQVEYKELEIGSFRASQVAGVTPKKRKSKGDDTEKSKKRIKNTWVELKTPLRPFSPRENKYYADFVQTSRKPAPDLFTFSLFNRRDKLILGSRRAAPSSSRSKAYERIKLYVDRRVWALSNEPCESPHPSVIDLDAAPNNAKEKETFDKLDRDASAKDQRNMGHDTTTTAETAEAAADVNLFDEEAFIGGDDYNDDDDVKVDKDDAAHMSCAPSRPPSMSTLPPKFNLDADSQEDFVVHELDNEQDRPAQALEISRKPLQADKDVALTTSKSRKTPKSSSTHQEVKEGIVSASSATSRESGHAENKEMENAEMYKEREHWKPKFSVGDCVTIKRRPGRGFKPGGTARVTRVNKREQTYNLKYILEARSEKGVAEDQLVKGIEVDHVLTESSVKSPAHPVAQSGLEDWACGSARPRQAKVGKSYAEASTSPSQSRSESTGCTGPDASAGSPSISIVGTSPAEISQSPSKQGIETNISRQSASTPRLAVAVAEASPVAKEGGKENSVKFAAPPNKLAHSSVPAPAIVVPNMLNENNVSGDPGVTDIDVLKQGSISIADDSDSDDVASLFEEDIAMPPVASDENEDGADEDEDEDGNLKGLIDDSSQRSASRSDSDAAHSPDIYRRSLMESPHGLTGFGRRRFNMPIIDAHLRELNSRAIAGVNLESKNARSSKMGQVSSSASSPSSTSTSESANSVVLGGGGKRLRHHKVMEDSSQSQDFGPTPIKGKALDSSSEETPEARNEGKKFRQRKVLADSSQSQDFGPTPTKLETAQMGRRKVLADSPQSIHLGPTPRESVPQAEHVQSTKNVVAESAAMKEMVVEPDADVQEVSTRKADLSMNIESEPVSVPPSACNERAVIENSDNVPSGGSSSASLLDANTSVEKSSSRGPAQLVWADAHAKRRDITAVCRQMRHGRQFDVKMVRDFSLQGADFVLGSRVGVCILSQRRLMQLASAPPASSSSSSSEDTFAEKFFRAYMQAQSWSRVQTVMTSSVDETVQLLQHMSTVEEREGFGLRALGLASEDISEAHMRVIKFIMLLPGANLAVARRLIAQNVGRTLQDVLETLKAKSVMEQVPGLSMQMAGLIVTSLLRRSK</sequence>
<reference evidence="11 12" key="1">
    <citation type="submission" date="2017-12" db="EMBL/GenBank/DDBJ databases">
        <title>Sequencing, de novo assembly and annotation of complete genome of a new Thraustochytrid species, strain FCC1311.</title>
        <authorList>
            <person name="Sedici K."/>
            <person name="Godart F."/>
            <person name="Aiese Cigliano R."/>
            <person name="Sanseverino W."/>
            <person name="Barakat M."/>
            <person name="Ortet P."/>
            <person name="Marechal E."/>
            <person name="Cagnac O."/>
            <person name="Amato A."/>
        </authorList>
    </citation>
    <scope>NUCLEOTIDE SEQUENCE [LARGE SCALE GENOMIC DNA]</scope>
</reference>
<name>A0A2R5GMH9_9STRA</name>
<feature type="region of interest" description="Disordered" evidence="8">
    <location>
        <begin position="986"/>
        <end position="1044"/>
    </location>
</feature>
<comment type="subcellular location">
    <subcellularLocation>
        <location evidence="1">Nucleus</location>
    </subcellularLocation>
</comment>
<feature type="region of interest" description="Disordered" evidence="8">
    <location>
        <begin position="864"/>
        <end position="901"/>
    </location>
</feature>
<dbReference type="FunFam" id="3.40.50.300:FF:000861">
    <property type="entry name" value="Fanconi anemia, complementation group M"/>
    <property type="match status" value="1"/>
</dbReference>
<feature type="compositionally biased region" description="Acidic residues" evidence="8">
    <location>
        <begin position="1314"/>
        <end position="1327"/>
    </location>
</feature>
<feature type="compositionally biased region" description="Acidic residues" evidence="8">
    <location>
        <begin position="560"/>
        <end position="582"/>
    </location>
</feature>
<dbReference type="EMBL" id="BEYU01000067">
    <property type="protein sequence ID" value="GBG29843.1"/>
    <property type="molecule type" value="Genomic_DNA"/>
</dbReference>
<dbReference type="GO" id="GO:0016787">
    <property type="term" value="F:hydrolase activity"/>
    <property type="evidence" value="ECO:0007669"/>
    <property type="project" value="UniProtKB-KW"/>
</dbReference>
<evidence type="ECO:0000256" key="2">
    <source>
        <dbReference type="ARBA" id="ARBA00009889"/>
    </source>
</evidence>
<dbReference type="InParanoid" id="A0A2R5GMH9"/>
<evidence type="ECO:0000256" key="4">
    <source>
        <dbReference type="ARBA" id="ARBA00022801"/>
    </source>
</evidence>
<feature type="region of interest" description="Disordered" evidence="8">
    <location>
        <begin position="554"/>
        <end position="623"/>
    </location>
</feature>
<keyword evidence="6" id="KW-0067">ATP-binding</keyword>
<dbReference type="GO" id="GO:0045003">
    <property type="term" value="P:double-strand break repair via synthesis-dependent strand annealing"/>
    <property type="evidence" value="ECO:0007669"/>
    <property type="project" value="TreeGrafter"/>
</dbReference>
<evidence type="ECO:0000256" key="1">
    <source>
        <dbReference type="ARBA" id="ARBA00004123"/>
    </source>
</evidence>
<dbReference type="PANTHER" id="PTHR14025">
    <property type="entry name" value="FANCONI ANEMIA GROUP M FANCM FAMILY MEMBER"/>
    <property type="match status" value="1"/>
</dbReference>
<feature type="region of interest" description="Disordered" evidence="8">
    <location>
        <begin position="1304"/>
        <end position="1372"/>
    </location>
</feature>
<dbReference type="PROSITE" id="PS51192">
    <property type="entry name" value="HELICASE_ATP_BIND_1"/>
    <property type="match status" value="1"/>
</dbReference>
<dbReference type="Proteomes" id="UP000241890">
    <property type="component" value="Unassembled WGS sequence"/>
</dbReference>
<feature type="compositionally biased region" description="Low complexity" evidence="8">
    <location>
        <begin position="1594"/>
        <end position="1611"/>
    </location>
</feature>
<feature type="compositionally biased region" description="Basic and acidic residues" evidence="8">
    <location>
        <begin position="1034"/>
        <end position="1044"/>
    </location>
</feature>
<dbReference type="PANTHER" id="PTHR14025:SF20">
    <property type="entry name" value="FANCONI ANEMIA GROUP M PROTEIN"/>
    <property type="match status" value="1"/>
</dbReference>
<evidence type="ECO:0000259" key="10">
    <source>
        <dbReference type="PROSITE" id="PS51194"/>
    </source>
</evidence>
<feature type="compositionally biased region" description="Low complexity" evidence="8">
    <location>
        <begin position="1411"/>
        <end position="1428"/>
    </location>
</feature>
<dbReference type="OrthoDB" id="164902at2759"/>
<accession>A0A2R5GMH9</accession>
<protein>
    <submittedName>
        <fullName evidence="11">ATP-dependent DNA helicase MPH1</fullName>
    </submittedName>
</protein>
<dbReference type="GO" id="GO:0036297">
    <property type="term" value="P:interstrand cross-link repair"/>
    <property type="evidence" value="ECO:0007669"/>
    <property type="project" value="TreeGrafter"/>
</dbReference>
<dbReference type="InterPro" id="IPR027417">
    <property type="entry name" value="P-loop_NTPase"/>
</dbReference>
<comment type="caution">
    <text evidence="11">The sequence shown here is derived from an EMBL/GenBank/DDBJ whole genome shotgun (WGS) entry which is preliminary data.</text>
</comment>
<keyword evidence="5 11" id="KW-0347">Helicase</keyword>
<dbReference type="InterPro" id="IPR014001">
    <property type="entry name" value="Helicase_ATP-bd"/>
</dbReference>
<dbReference type="SUPFAM" id="SSF52540">
    <property type="entry name" value="P-loop containing nucleoside triphosphate hydrolases"/>
    <property type="match status" value="1"/>
</dbReference>
<feature type="domain" description="Helicase ATP-binding" evidence="9">
    <location>
        <begin position="151"/>
        <end position="319"/>
    </location>
</feature>
<feature type="region of interest" description="Disordered" evidence="8">
    <location>
        <begin position="1153"/>
        <end position="1218"/>
    </location>
</feature>
<feature type="compositionally biased region" description="Basic and acidic residues" evidence="8">
    <location>
        <begin position="989"/>
        <end position="1000"/>
    </location>
</feature>
<feature type="region of interest" description="Disordered" evidence="8">
    <location>
        <begin position="943"/>
        <end position="963"/>
    </location>
</feature>
<evidence type="ECO:0000313" key="11">
    <source>
        <dbReference type="EMBL" id="GBG29843.1"/>
    </source>
</evidence>
<feature type="region of interest" description="Disordered" evidence="8">
    <location>
        <begin position="20"/>
        <end position="40"/>
    </location>
</feature>
<feature type="region of interest" description="Disordered" evidence="8">
    <location>
        <begin position="1594"/>
        <end position="1622"/>
    </location>
</feature>
<keyword evidence="12" id="KW-1185">Reference proteome</keyword>
<evidence type="ECO:0000256" key="6">
    <source>
        <dbReference type="ARBA" id="ARBA00022840"/>
    </source>
</evidence>
<evidence type="ECO:0000256" key="7">
    <source>
        <dbReference type="ARBA" id="ARBA00023242"/>
    </source>
</evidence>
<feature type="compositionally biased region" description="Polar residues" evidence="8">
    <location>
        <begin position="1612"/>
        <end position="1622"/>
    </location>
</feature>
<comment type="similarity">
    <text evidence="2">Belongs to the DEAD box helicase family. DEAH subfamily. FANCM sub-subfamily.</text>
</comment>
<dbReference type="GO" id="GO:0000400">
    <property type="term" value="F:four-way junction DNA binding"/>
    <property type="evidence" value="ECO:0007669"/>
    <property type="project" value="TreeGrafter"/>
</dbReference>
<feature type="compositionally biased region" description="Polar residues" evidence="8">
    <location>
        <begin position="599"/>
        <end position="609"/>
    </location>
</feature>
<dbReference type="CDD" id="cd18033">
    <property type="entry name" value="DEXDc_FANCM"/>
    <property type="match status" value="1"/>
</dbReference>
<evidence type="ECO:0000256" key="5">
    <source>
        <dbReference type="ARBA" id="ARBA00022806"/>
    </source>
</evidence>
<feature type="region of interest" description="Disordered" evidence="8">
    <location>
        <begin position="754"/>
        <end position="773"/>
    </location>
</feature>
<dbReference type="Pfam" id="PF00271">
    <property type="entry name" value="Helicase_C"/>
    <property type="match status" value="1"/>
</dbReference>
<feature type="compositionally biased region" description="Polar residues" evidence="8">
    <location>
        <begin position="1183"/>
        <end position="1217"/>
    </location>
</feature>
<proteinExistence type="inferred from homology"/>
<feature type="compositionally biased region" description="Low complexity" evidence="8">
    <location>
        <begin position="1162"/>
        <end position="1172"/>
    </location>
</feature>
<feature type="compositionally biased region" description="Basic and acidic residues" evidence="8">
    <location>
        <begin position="876"/>
        <end position="898"/>
    </location>
</feature>
<dbReference type="InterPro" id="IPR011545">
    <property type="entry name" value="DEAD/DEAH_box_helicase_dom"/>
</dbReference>
<dbReference type="GO" id="GO:0005524">
    <property type="term" value="F:ATP binding"/>
    <property type="evidence" value="ECO:0007669"/>
    <property type="project" value="UniProtKB-KW"/>
</dbReference>
<dbReference type="SMART" id="SM00487">
    <property type="entry name" value="DEXDc"/>
    <property type="match status" value="1"/>
</dbReference>
<evidence type="ECO:0000256" key="8">
    <source>
        <dbReference type="SAM" id="MobiDB-lite"/>
    </source>
</evidence>